<accession>A0A829YBL0</accession>
<dbReference type="Proteomes" id="UP000445000">
    <property type="component" value="Unassembled WGS sequence"/>
</dbReference>
<evidence type="ECO:0000256" key="1">
    <source>
        <dbReference type="ARBA" id="ARBA00035644"/>
    </source>
</evidence>
<protein>
    <submittedName>
        <fullName evidence="3">Siderophore-interacting protein</fullName>
    </submittedName>
</protein>
<proteinExistence type="inferred from homology"/>
<dbReference type="InterPro" id="IPR013113">
    <property type="entry name" value="SIP_FAD-bd"/>
</dbReference>
<evidence type="ECO:0000259" key="2">
    <source>
        <dbReference type="PROSITE" id="PS51384"/>
    </source>
</evidence>
<evidence type="ECO:0000313" key="4">
    <source>
        <dbReference type="Proteomes" id="UP000445000"/>
    </source>
</evidence>
<reference evidence="4" key="1">
    <citation type="submission" date="2020-01" db="EMBL/GenBank/DDBJ databases">
        <title>'Steroidobacter agaridevorans' sp. nov., agar-degrading bacteria isolated from rhizosphere soils.</title>
        <authorList>
            <person name="Ikenaga M."/>
            <person name="Kataoka M."/>
            <person name="Murouchi A."/>
            <person name="Katsuragi S."/>
            <person name="Sakai M."/>
        </authorList>
    </citation>
    <scope>NUCLEOTIDE SEQUENCE [LARGE SCALE GENOMIC DNA]</scope>
    <source>
        <strain evidence="4">YU21-B</strain>
    </source>
</reference>
<sequence>MSNLPNITRVRHEVRMRRTTVSRVEMIAPKMKRITLMSDELRGFTSLGFDDHVKLIFPGADGQLNLSPPGAEGASERVMRDFTPRRFDATAGELVIDFVIHDDGPATSWASDAKVGSVLGVGGPRGSSIISTDGIGLHLLIGDETALPAIARRLEELPASTSAMVVAEVEPGFVLPLSSRANLQVVWVPRTDPNAVTGEFLLGALDNLPIMKQGCFAWAATETQAVRAIRRYLVEGRGFDKRWVKAAGYWQRGAVGSHVVVDD</sequence>
<dbReference type="InterPro" id="IPR039261">
    <property type="entry name" value="FNR_nucleotide-bd"/>
</dbReference>
<dbReference type="RefSeq" id="WP_161811976.1">
    <property type="nucleotide sequence ID" value="NZ_BLJN01000002.1"/>
</dbReference>
<gene>
    <name evidence="3" type="ORF">GCM10011487_22710</name>
</gene>
<dbReference type="InterPro" id="IPR039374">
    <property type="entry name" value="SIP_fam"/>
</dbReference>
<keyword evidence="4" id="KW-1185">Reference proteome</keyword>
<dbReference type="PROSITE" id="PS51384">
    <property type="entry name" value="FAD_FR"/>
    <property type="match status" value="1"/>
</dbReference>
<dbReference type="CDD" id="cd06193">
    <property type="entry name" value="siderophore_interacting"/>
    <property type="match status" value="1"/>
</dbReference>
<feature type="domain" description="FAD-binding FR-type" evidence="2">
    <location>
        <begin position="14"/>
        <end position="131"/>
    </location>
</feature>
<organism evidence="3 4">
    <name type="scientific">Steroidobacter agaridevorans</name>
    <dbReference type="NCBI Taxonomy" id="2695856"/>
    <lineage>
        <taxon>Bacteria</taxon>
        <taxon>Pseudomonadati</taxon>
        <taxon>Pseudomonadota</taxon>
        <taxon>Gammaproteobacteria</taxon>
        <taxon>Steroidobacterales</taxon>
        <taxon>Steroidobacteraceae</taxon>
        <taxon>Steroidobacter</taxon>
    </lineage>
</organism>
<dbReference type="EMBL" id="BLJN01000002">
    <property type="protein sequence ID" value="GFE80271.1"/>
    <property type="molecule type" value="Genomic_DNA"/>
</dbReference>
<dbReference type="InterPro" id="IPR017927">
    <property type="entry name" value="FAD-bd_FR_type"/>
</dbReference>
<dbReference type="PANTHER" id="PTHR30157">
    <property type="entry name" value="FERRIC REDUCTASE, NADPH-DEPENDENT"/>
    <property type="match status" value="1"/>
</dbReference>
<name>A0A829YBL0_9GAMM</name>
<comment type="similarity">
    <text evidence="1">Belongs to the SIP oxidoreductase family.</text>
</comment>
<evidence type="ECO:0000313" key="3">
    <source>
        <dbReference type="EMBL" id="GFE80271.1"/>
    </source>
</evidence>
<dbReference type="AlphaFoldDB" id="A0A829YBL0"/>
<dbReference type="SUPFAM" id="SSF63380">
    <property type="entry name" value="Riboflavin synthase domain-like"/>
    <property type="match status" value="1"/>
</dbReference>
<dbReference type="Gene3D" id="2.40.30.10">
    <property type="entry name" value="Translation factors"/>
    <property type="match status" value="1"/>
</dbReference>
<dbReference type="Pfam" id="PF08021">
    <property type="entry name" value="FAD_binding_9"/>
    <property type="match status" value="1"/>
</dbReference>
<dbReference type="PANTHER" id="PTHR30157:SF0">
    <property type="entry name" value="NADPH-DEPENDENT FERRIC-CHELATE REDUCTASE"/>
    <property type="match status" value="1"/>
</dbReference>
<dbReference type="InterPro" id="IPR007037">
    <property type="entry name" value="SIP_rossman_dom"/>
</dbReference>
<comment type="caution">
    <text evidence="3">The sequence shown here is derived from an EMBL/GenBank/DDBJ whole genome shotgun (WGS) entry which is preliminary data.</text>
</comment>
<dbReference type="GO" id="GO:0016491">
    <property type="term" value="F:oxidoreductase activity"/>
    <property type="evidence" value="ECO:0007669"/>
    <property type="project" value="InterPro"/>
</dbReference>
<dbReference type="InterPro" id="IPR017938">
    <property type="entry name" value="Riboflavin_synthase-like_b-brl"/>
</dbReference>
<dbReference type="Pfam" id="PF04954">
    <property type="entry name" value="SIP"/>
    <property type="match status" value="1"/>
</dbReference>
<dbReference type="Gene3D" id="3.40.50.80">
    <property type="entry name" value="Nucleotide-binding domain of ferredoxin-NADP reductase (FNR) module"/>
    <property type="match status" value="1"/>
</dbReference>